<evidence type="ECO:0000313" key="1">
    <source>
        <dbReference type="EMBL" id="KAI4353899.1"/>
    </source>
</evidence>
<proteinExistence type="predicted"/>
<organism evidence="1 2">
    <name type="scientific">Bauhinia variegata</name>
    <name type="common">Purple orchid tree</name>
    <name type="synonym">Phanera variegata</name>
    <dbReference type="NCBI Taxonomy" id="167791"/>
    <lineage>
        <taxon>Eukaryota</taxon>
        <taxon>Viridiplantae</taxon>
        <taxon>Streptophyta</taxon>
        <taxon>Embryophyta</taxon>
        <taxon>Tracheophyta</taxon>
        <taxon>Spermatophyta</taxon>
        <taxon>Magnoliopsida</taxon>
        <taxon>eudicotyledons</taxon>
        <taxon>Gunneridae</taxon>
        <taxon>Pentapetalae</taxon>
        <taxon>rosids</taxon>
        <taxon>fabids</taxon>
        <taxon>Fabales</taxon>
        <taxon>Fabaceae</taxon>
        <taxon>Cercidoideae</taxon>
        <taxon>Cercideae</taxon>
        <taxon>Bauhiniinae</taxon>
        <taxon>Bauhinia</taxon>
    </lineage>
</organism>
<reference evidence="1 2" key="1">
    <citation type="journal article" date="2022" name="DNA Res.">
        <title>Chromosomal-level genome assembly of the orchid tree Bauhinia variegata (Leguminosae; Cercidoideae) supports the allotetraploid origin hypothesis of Bauhinia.</title>
        <authorList>
            <person name="Zhong Y."/>
            <person name="Chen Y."/>
            <person name="Zheng D."/>
            <person name="Pang J."/>
            <person name="Liu Y."/>
            <person name="Luo S."/>
            <person name="Meng S."/>
            <person name="Qian L."/>
            <person name="Wei D."/>
            <person name="Dai S."/>
            <person name="Zhou R."/>
        </authorList>
    </citation>
    <scope>NUCLEOTIDE SEQUENCE [LARGE SCALE GENOMIC DNA]</scope>
    <source>
        <strain evidence="1">BV-YZ2020</strain>
    </source>
</reference>
<protein>
    <submittedName>
        <fullName evidence="1">Uncharacterized protein</fullName>
    </submittedName>
</protein>
<dbReference type="Proteomes" id="UP000828941">
    <property type="component" value="Chromosome 2"/>
</dbReference>
<dbReference type="EMBL" id="CM039427">
    <property type="protein sequence ID" value="KAI4353899.1"/>
    <property type="molecule type" value="Genomic_DNA"/>
</dbReference>
<evidence type="ECO:0000313" key="2">
    <source>
        <dbReference type="Proteomes" id="UP000828941"/>
    </source>
</evidence>
<keyword evidence="2" id="KW-1185">Reference proteome</keyword>
<sequence length="137" mass="15925">MELLPLVFYFMVLVQILGSEGCMREERTALLDIKAFLNTYNDSSIDHDLYLWVNDTESDCCSWNRVMCNPSSGHVVKLYLQGLRTSSRQYASIDLSLFQKFKELRSLNLSDDRLETMIHTEEIKTNQEHCKSISSNF</sequence>
<comment type="caution">
    <text evidence="1">The sequence shown here is derived from an EMBL/GenBank/DDBJ whole genome shotgun (WGS) entry which is preliminary data.</text>
</comment>
<accession>A0ACB9Q1C5</accession>
<gene>
    <name evidence="1" type="ORF">L6164_002820</name>
</gene>
<name>A0ACB9Q1C5_BAUVA</name>